<dbReference type="EMBL" id="BAAACW010000061">
    <property type="protein sequence ID" value="GAA0359410.1"/>
    <property type="molecule type" value="Genomic_DNA"/>
</dbReference>
<gene>
    <name evidence="1" type="ORF">GCM10008932_10040</name>
</gene>
<name>A0ABP3H2Y1_9LACT</name>
<proteinExistence type="predicted"/>
<keyword evidence="2" id="KW-1185">Reference proteome</keyword>
<evidence type="ECO:0000313" key="1">
    <source>
        <dbReference type="EMBL" id="GAA0359410.1"/>
    </source>
</evidence>
<reference evidence="2" key="1">
    <citation type="journal article" date="2019" name="Int. J. Syst. Evol. Microbiol.">
        <title>The Global Catalogue of Microorganisms (GCM) 10K type strain sequencing project: providing services to taxonomists for standard genome sequencing and annotation.</title>
        <authorList>
            <consortium name="The Broad Institute Genomics Platform"/>
            <consortium name="The Broad Institute Genome Sequencing Center for Infectious Disease"/>
            <person name="Wu L."/>
            <person name="Ma J."/>
        </authorList>
    </citation>
    <scope>NUCLEOTIDE SEQUENCE [LARGE SCALE GENOMIC DNA]</scope>
    <source>
        <strain evidence="2">JCM 12662</strain>
    </source>
</reference>
<evidence type="ECO:0000313" key="2">
    <source>
        <dbReference type="Proteomes" id="UP001501166"/>
    </source>
</evidence>
<sequence length="166" mass="18807">MVAFFVSRILADDNEEIERAVQALQQPMTDIKHIEYLNNNEAIAFYEWGQEPEHFGHGMFEKRLLGWEFYGGSTYWVDSEMDFGLTFSNLEFSSSTHTDLISGIIGHPDIVMVEVETLSGNTYDAEIIEYDAGERFWFLLTDGDNTVGSIVTGLTEDSEVITQEGI</sequence>
<dbReference type="Proteomes" id="UP001501166">
    <property type="component" value="Unassembled WGS sequence"/>
</dbReference>
<evidence type="ECO:0008006" key="3">
    <source>
        <dbReference type="Google" id="ProtNLM"/>
    </source>
</evidence>
<accession>A0ABP3H2Y1</accession>
<protein>
    <recommendedName>
        <fullName evidence="3">DUF4309 domain-containing protein</fullName>
    </recommendedName>
</protein>
<dbReference type="RefSeq" id="WP_343754520.1">
    <property type="nucleotide sequence ID" value="NZ_BAAACW010000061.1"/>
</dbReference>
<organism evidence="1 2">
    <name type="scientific">Alkalibacterium iburiense</name>
    <dbReference type="NCBI Taxonomy" id="290589"/>
    <lineage>
        <taxon>Bacteria</taxon>
        <taxon>Bacillati</taxon>
        <taxon>Bacillota</taxon>
        <taxon>Bacilli</taxon>
        <taxon>Lactobacillales</taxon>
        <taxon>Carnobacteriaceae</taxon>
        <taxon>Alkalibacterium</taxon>
    </lineage>
</organism>
<comment type="caution">
    <text evidence="1">The sequence shown here is derived from an EMBL/GenBank/DDBJ whole genome shotgun (WGS) entry which is preliminary data.</text>
</comment>